<dbReference type="RefSeq" id="WP_059106281.1">
    <property type="nucleotide sequence ID" value="NZ_AP024589.1"/>
</dbReference>
<evidence type="ECO:0000256" key="6">
    <source>
        <dbReference type="ARBA" id="ARBA00022692"/>
    </source>
</evidence>
<feature type="transmembrane region" description="Helical" evidence="10">
    <location>
        <begin position="143"/>
        <end position="172"/>
    </location>
</feature>
<dbReference type="PANTHER" id="PTHR43357">
    <property type="entry name" value="INNER MEMBRANE ABC TRANSPORTER PERMEASE PROTEIN YDCV"/>
    <property type="match status" value="1"/>
</dbReference>
<keyword evidence="9 10" id="KW-0472">Membrane</keyword>
<keyword evidence="8" id="KW-0406">Ion transport</keyword>
<feature type="transmembrane region" description="Helical" evidence="10">
    <location>
        <begin position="102"/>
        <end position="123"/>
    </location>
</feature>
<keyword evidence="6 10" id="KW-0812">Transmembrane</keyword>
<keyword evidence="2 10" id="KW-0813">Transport</keyword>
<dbReference type="AlphaFoldDB" id="A0AAP8PQ17"/>
<dbReference type="SUPFAM" id="SSF161098">
    <property type="entry name" value="MetI-like"/>
    <property type="match status" value="2"/>
</dbReference>
<dbReference type="GO" id="GO:0005886">
    <property type="term" value="C:plasma membrane"/>
    <property type="evidence" value="ECO:0007669"/>
    <property type="project" value="UniProtKB-SubCell"/>
</dbReference>
<keyword evidence="5" id="KW-0533">Nickel</keyword>
<keyword evidence="8" id="KW-0921">Nickel transport</keyword>
<evidence type="ECO:0000256" key="10">
    <source>
        <dbReference type="RuleBase" id="RU363032"/>
    </source>
</evidence>
<evidence type="ECO:0000256" key="5">
    <source>
        <dbReference type="ARBA" id="ARBA00022596"/>
    </source>
</evidence>
<feature type="transmembrane region" description="Helical" evidence="10">
    <location>
        <begin position="301"/>
        <end position="327"/>
    </location>
</feature>
<evidence type="ECO:0000256" key="1">
    <source>
        <dbReference type="ARBA" id="ARBA00004429"/>
    </source>
</evidence>
<sequence>MDQTKRFNLPRILMYLVIAVIIWFIISFLIIPNVQILATTLFKDGHFSTEALNKIINSGRALESIKNSFILAICLSITANIVGITLVLLVDYFKIFGSKVLFIGYCSTLIFGGVILANGYQYVYGKSGIITNLVLHFFPNMDVAWFEGFFGVLFTMTFATTSLHMLLLRSAFKNIDYNTIQAAQNMGAGHFRIITKIILPALNPYLITLTILLFQQGLGAMSAPLILGGKDFQTIAPMILNFTNNPNSRDLAAILSIILGIAQLLLLCFALYMERKSPILTGSKVKQRFQKQDIANPINKVLLNVLAWVLFVIYLLPLLLVVLFTFLPTDNITSGEIDLKALTFDNYIEVFSEISALKPFLTSIVYSGLASLIVVVFMIFIVQIIRKHNNIWSNTLEMVLYIPWMLPSILFALGLILTYSTQKFWVANQVLIGTTSLMLIAYIIIKIPFTLRIVKSSFSGVDNNLENAAKNLGASSWYTFKKVILPVIIPVAAAVFALNFNDLLQDFEVSLFLYHPFFEPLGVTIYNTSNSPQTANAPAISMVYSVALMLINTVVFYLVYGRANKLDQF</sequence>
<protein>
    <submittedName>
        <fullName evidence="12">Iron ABC transporter permease</fullName>
    </submittedName>
</protein>
<dbReference type="Proteomes" id="UP000242470">
    <property type="component" value="Unassembled WGS sequence"/>
</dbReference>
<feature type="transmembrane region" description="Helical" evidence="10">
    <location>
        <begin position="398"/>
        <end position="419"/>
    </location>
</feature>
<dbReference type="InterPro" id="IPR035906">
    <property type="entry name" value="MetI-like_sf"/>
</dbReference>
<dbReference type="PANTHER" id="PTHR43357:SF4">
    <property type="entry name" value="INNER MEMBRANE ABC TRANSPORTER PERMEASE PROTEIN YDCV"/>
    <property type="match status" value="1"/>
</dbReference>
<keyword evidence="7 10" id="KW-1133">Transmembrane helix</keyword>
<evidence type="ECO:0000256" key="9">
    <source>
        <dbReference type="ARBA" id="ARBA00023136"/>
    </source>
</evidence>
<evidence type="ECO:0000256" key="2">
    <source>
        <dbReference type="ARBA" id="ARBA00022448"/>
    </source>
</evidence>
<dbReference type="EMBL" id="PPQW01000042">
    <property type="protein sequence ID" value="PNZ67098.1"/>
    <property type="molecule type" value="Genomic_DNA"/>
</dbReference>
<evidence type="ECO:0000256" key="4">
    <source>
        <dbReference type="ARBA" id="ARBA00022519"/>
    </source>
</evidence>
<feature type="transmembrane region" description="Helical" evidence="10">
    <location>
        <begin position="539"/>
        <end position="560"/>
    </location>
</feature>
<feature type="domain" description="ABC transmembrane type-1" evidence="11">
    <location>
        <begin position="65"/>
        <end position="270"/>
    </location>
</feature>
<comment type="subcellular location">
    <subcellularLocation>
        <location evidence="1">Cell inner membrane</location>
        <topology evidence="1">Multi-pass membrane protein</topology>
    </subcellularLocation>
    <subcellularLocation>
        <location evidence="10">Cell membrane</location>
        <topology evidence="10">Multi-pass membrane protein</topology>
    </subcellularLocation>
</comment>
<evidence type="ECO:0000313" key="13">
    <source>
        <dbReference type="Proteomes" id="UP000242470"/>
    </source>
</evidence>
<comment type="similarity">
    <text evidence="10">Belongs to the binding-protein-dependent transport system permease family.</text>
</comment>
<dbReference type="CDD" id="cd06261">
    <property type="entry name" value="TM_PBP2"/>
    <property type="match status" value="2"/>
</dbReference>
<feature type="domain" description="ABC transmembrane type-1" evidence="11">
    <location>
        <begin position="360"/>
        <end position="559"/>
    </location>
</feature>
<reference evidence="12 13" key="1">
    <citation type="submission" date="2017-08" db="EMBL/GenBank/DDBJ databases">
        <title>Draft genome sequences of 64 type strains of genus Staph aureus.</title>
        <authorList>
            <person name="Cole K."/>
            <person name="Golubchik T."/>
            <person name="Russell J."/>
            <person name="Foster D."/>
            <person name="Llewelyn M."/>
            <person name="Wilson D."/>
            <person name="Crook D."/>
            <person name="Paul J."/>
        </authorList>
    </citation>
    <scope>NUCLEOTIDE SEQUENCE [LARGE SCALE GENOMIC DNA]</scope>
    <source>
        <strain evidence="12 13">NCTC 12101</strain>
    </source>
</reference>
<evidence type="ECO:0000313" key="12">
    <source>
        <dbReference type="EMBL" id="PNZ67098.1"/>
    </source>
</evidence>
<dbReference type="GeneID" id="64983096"/>
<dbReference type="GO" id="GO:0015675">
    <property type="term" value="P:nickel cation transport"/>
    <property type="evidence" value="ECO:0007669"/>
    <property type="project" value="UniProtKB-KW"/>
</dbReference>
<keyword evidence="3" id="KW-1003">Cell membrane</keyword>
<feature type="transmembrane region" description="Helical" evidence="10">
    <location>
        <begin position="193"/>
        <end position="214"/>
    </location>
</feature>
<dbReference type="InterPro" id="IPR000515">
    <property type="entry name" value="MetI-like"/>
</dbReference>
<dbReference type="PROSITE" id="PS50928">
    <property type="entry name" value="ABC_TM1"/>
    <property type="match status" value="2"/>
</dbReference>
<name>A0AAP8PQ17_9STAP</name>
<organism evidence="12 13">
    <name type="scientific">Staphylococcus auricularis</name>
    <dbReference type="NCBI Taxonomy" id="29379"/>
    <lineage>
        <taxon>Bacteria</taxon>
        <taxon>Bacillati</taxon>
        <taxon>Bacillota</taxon>
        <taxon>Bacilli</taxon>
        <taxon>Bacillales</taxon>
        <taxon>Staphylococcaceae</taxon>
        <taxon>Staphylococcus</taxon>
    </lineage>
</organism>
<feature type="transmembrane region" description="Helical" evidence="10">
    <location>
        <begin position="483"/>
        <end position="500"/>
    </location>
</feature>
<accession>A0AAP8PQ17</accession>
<evidence type="ECO:0000256" key="3">
    <source>
        <dbReference type="ARBA" id="ARBA00022475"/>
    </source>
</evidence>
<feature type="transmembrane region" description="Helical" evidence="10">
    <location>
        <begin position="12"/>
        <end position="31"/>
    </location>
</feature>
<dbReference type="Pfam" id="PF00528">
    <property type="entry name" value="BPD_transp_1"/>
    <property type="match status" value="1"/>
</dbReference>
<evidence type="ECO:0000256" key="8">
    <source>
        <dbReference type="ARBA" id="ARBA00023112"/>
    </source>
</evidence>
<dbReference type="Gene3D" id="1.10.3720.10">
    <property type="entry name" value="MetI-like"/>
    <property type="match status" value="2"/>
</dbReference>
<gene>
    <name evidence="12" type="ORF">CD158_06965</name>
</gene>
<feature type="transmembrane region" description="Helical" evidence="10">
    <location>
        <begin position="69"/>
        <end position="90"/>
    </location>
</feature>
<feature type="transmembrane region" description="Helical" evidence="10">
    <location>
        <begin position="425"/>
        <end position="445"/>
    </location>
</feature>
<dbReference type="GO" id="GO:0055085">
    <property type="term" value="P:transmembrane transport"/>
    <property type="evidence" value="ECO:0007669"/>
    <property type="project" value="InterPro"/>
</dbReference>
<feature type="transmembrane region" description="Helical" evidence="10">
    <location>
        <begin position="364"/>
        <end position="386"/>
    </location>
</feature>
<evidence type="ECO:0000256" key="7">
    <source>
        <dbReference type="ARBA" id="ARBA00022989"/>
    </source>
</evidence>
<keyword evidence="4" id="KW-0997">Cell inner membrane</keyword>
<comment type="caution">
    <text evidence="12">The sequence shown here is derived from an EMBL/GenBank/DDBJ whole genome shotgun (WGS) entry which is preliminary data.</text>
</comment>
<feature type="transmembrane region" description="Helical" evidence="10">
    <location>
        <begin position="251"/>
        <end position="272"/>
    </location>
</feature>
<proteinExistence type="inferred from homology"/>
<evidence type="ECO:0000259" key="11">
    <source>
        <dbReference type="PROSITE" id="PS50928"/>
    </source>
</evidence>